<reference evidence="2 3" key="1">
    <citation type="journal article" date="2015" name="Genome Biol.">
        <title>Comparative genomics of Steinernema reveals deeply conserved gene regulatory networks.</title>
        <authorList>
            <person name="Dillman A.R."/>
            <person name="Macchietto M."/>
            <person name="Porter C.F."/>
            <person name="Rogers A."/>
            <person name="Williams B."/>
            <person name="Antoshechkin I."/>
            <person name="Lee M.M."/>
            <person name="Goodwin Z."/>
            <person name="Lu X."/>
            <person name="Lewis E.E."/>
            <person name="Goodrich-Blair H."/>
            <person name="Stock S.P."/>
            <person name="Adams B.J."/>
            <person name="Sternberg P.W."/>
            <person name="Mortazavi A."/>
        </authorList>
    </citation>
    <scope>NUCLEOTIDE SEQUENCE [LARGE SCALE GENOMIC DNA]</scope>
    <source>
        <strain evidence="2 3">ALL</strain>
    </source>
</reference>
<proteinExistence type="predicted"/>
<organism evidence="2 3">
    <name type="scientific">Steinernema carpocapsae</name>
    <name type="common">Entomopathogenic nematode</name>
    <dbReference type="NCBI Taxonomy" id="34508"/>
    <lineage>
        <taxon>Eukaryota</taxon>
        <taxon>Metazoa</taxon>
        <taxon>Ecdysozoa</taxon>
        <taxon>Nematoda</taxon>
        <taxon>Chromadorea</taxon>
        <taxon>Rhabditida</taxon>
        <taxon>Tylenchina</taxon>
        <taxon>Panagrolaimomorpha</taxon>
        <taxon>Strongyloidoidea</taxon>
        <taxon>Steinernematidae</taxon>
        <taxon>Steinernema</taxon>
    </lineage>
</organism>
<evidence type="ECO:0000313" key="2">
    <source>
        <dbReference type="EMBL" id="TKR93486.1"/>
    </source>
</evidence>
<gene>
    <name evidence="2" type="ORF">L596_007935</name>
</gene>
<keyword evidence="1" id="KW-0732">Signal</keyword>
<accession>A0A4U5PB43</accession>
<protein>
    <recommendedName>
        <fullName evidence="4">Secreted protein</fullName>
    </recommendedName>
</protein>
<evidence type="ECO:0008006" key="4">
    <source>
        <dbReference type="Google" id="ProtNLM"/>
    </source>
</evidence>
<sequence>MTPNVLSLTALFCCSCLLASSFASPSSSGKFGSLTLCPAGGRSFAMAWSLACEMKRRKRSSGFGIAAATKTRKTAKVPYYNNRRCRFA</sequence>
<dbReference type="AlphaFoldDB" id="A0A4U5PB43"/>
<dbReference type="Proteomes" id="UP000298663">
    <property type="component" value="Unassembled WGS sequence"/>
</dbReference>
<dbReference type="OrthoDB" id="5834437at2759"/>
<evidence type="ECO:0000313" key="3">
    <source>
        <dbReference type="Proteomes" id="UP000298663"/>
    </source>
</evidence>
<reference evidence="2 3" key="2">
    <citation type="journal article" date="2019" name="G3 (Bethesda)">
        <title>Hybrid Assembly of the Genome of the Entomopathogenic Nematode Steinernema carpocapsae Identifies the X-Chromosome.</title>
        <authorList>
            <person name="Serra L."/>
            <person name="Macchietto M."/>
            <person name="Macias-Munoz A."/>
            <person name="McGill C.J."/>
            <person name="Rodriguez I.M."/>
            <person name="Rodriguez B."/>
            <person name="Murad R."/>
            <person name="Mortazavi A."/>
        </authorList>
    </citation>
    <scope>NUCLEOTIDE SEQUENCE [LARGE SCALE GENOMIC DNA]</scope>
    <source>
        <strain evidence="2 3">ALL</strain>
    </source>
</reference>
<evidence type="ECO:0000256" key="1">
    <source>
        <dbReference type="SAM" id="SignalP"/>
    </source>
</evidence>
<keyword evidence="3" id="KW-1185">Reference proteome</keyword>
<feature type="signal peptide" evidence="1">
    <location>
        <begin position="1"/>
        <end position="23"/>
    </location>
</feature>
<name>A0A4U5PB43_STECR</name>
<comment type="caution">
    <text evidence="2">The sequence shown here is derived from an EMBL/GenBank/DDBJ whole genome shotgun (WGS) entry which is preliminary data.</text>
</comment>
<feature type="chain" id="PRO_5020581368" description="Secreted protein" evidence="1">
    <location>
        <begin position="24"/>
        <end position="88"/>
    </location>
</feature>
<dbReference type="EMBL" id="AZBU02000002">
    <property type="protein sequence ID" value="TKR93486.1"/>
    <property type="molecule type" value="Genomic_DNA"/>
</dbReference>